<feature type="region of interest" description="Disordered" evidence="7">
    <location>
        <begin position="173"/>
        <end position="438"/>
    </location>
</feature>
<feature type="compositionally biased region" description="Basic and acidic residues" evidence="7">
    <location>
        <begin position="306"/>
        <end position="318"/>
    </location>
</feature>
<dbReference type="InterPro" id="IPR007276">
    <property type="entry name" value="Nop14"/>
</dbReference>
<dbReference type="AlphaFoldDB" id="E3S3J8"/>
<evidence type="ECO:0000256" key="1">
    <source>
        <dbReference type="ARBA" id="ARBA00004604"/>
    </source>
</evidence>
<keyword evidence="5" id="KW-0539">Nucleus</keyword>
<feature type="region of interest" description="Disordered" evidence="7">
    <location>
        <begin position="851"/>
        <end position="874"/>
    </location>
</feature>
<organism evidence="9">
    <name type="scientific">Pyrenophora teres f. teres (strain 0-1)</name>
    <name type="common">Barley net blotch fungus</name>
    <name type="synonym">Drechslera teres f. teres</name>
    <dbReference type="NCBI Taxonomy" id="861557"/>
    <lineage>
        <taxon>Eukaryota</taxon>
        <taxon>Fungi</taxon>
        <taxon>Dikarya</taxon>
        <taxon>Ascomycota</taxon>
        <taxon>Pezizomycotina</taxon>
        <taxon>Dothideomycetes</taxon>
        <taxon>Pleosporomycetidae</taxon>
        <taxon>Pleosporales</taxon>
        <taxon>Pleosporineae</taxon>
        <taxon>Pleosporaceae</taxon>
        <taxon>Pyrenophora</taxon>
    </lineage>
</organism>
<proteinExistence type="inferred from homology"/>
<dbReference type="PANTHER" id="PTHR23183">
    <property type="entry name" value="NOP14"/>
    <property type="match status" value="1"/>
</dbReference>
<feature type="compositionally biased region" description="Basic and acidic residues" evidence="7">
    <location>
        <begin position="851"/>
        <end position="867"/>
    </location>
</feature>
<feature type="compositionally biased region" description="Acidic residues" evidence="7">
    <location>
        <begin position="405"/>
        <end position="421"/>
    </location>
</feature>
<feature type="compositionally biased region" description="Basic and acidic residues" evidence="7">
    <location>
        <begin position="337"/>
        <end position="347"/>
    </location>
</feature>
<keyword evidence="4" id="KW-0698">rRNA processing</keyword>
<comment type="function">
    <text evidence="6">Involved in nucleolar processing of pre-18S ribosomal RNA. Has a role in the nuclear export of 40S pre-ribosomal subunit to the cytoplasm.</text>
</comment>
<dbReference type="Pfam" id="PF04147">
    <property type="entry name" value="Nop14"/>
    <property type="match status" value="2"/>
</dbReference>
<feature type="compositionally biased region" description="Basic and acidic residues" evidence="7">
    <location>
        <begin position="250"/>
        <end position="260"/>
    </location>
</feature>
<reference evidence="8 9" key="1">
    <citation type="journal article" date="2010" name="Genome Biol.">
        <title>A first genome assembly of the barley fungal pathogen Pyrenophora teres f. teres.</title>
        <authorList>
            <person name="Ellwood S.R."/>
            <person name="Liu Z."/>
            <person name="Syme R.A."/>
            <person name="Lai Z."/>
            <person name="Hane J.K."/>
            <person name="Keiper F."/>
            <person name="Moffat C.S."/>
            <person name="Oliver R.P."/>
            <person name="Friesen T.L."/>
        </authorList>
    </citation>
    <scope>NUCLEOTIDE SEQUENCE [LARGE SCALE GENOMIC DNA]</scope>
    <source>
        <strain evidence="8 9">0-1</strain>
    </source>
</reference>
<dbReference type="HOGENOM" id="CLU_008874_0_0_1"/>
<evidence type="ECO:0000256" key="7">
    <source>
        <dbReference type="SAM" id="MobiDB-lite"/>
    </source>
</evidence>
<dbReference type="OrthoDB" id="441771at2759"/>
<dbReference type="STRING" id="861557.E3S3J8"/>
<evidence type="ECO:0000256" key="5">
    <source>
        <dbReference type="ARBA" id="ARBA00023242"/>
    </source>
</evidence>
<dbReference type="KEGG" id="pte:PTT_17051"/>
<dbReference type="Proteomes" id="UP000001067">
    <property type="component" value="Unassembled WGS sequence"/>
</dbReference>
<protein>
    <recommendedName>
        <fullName evidence="10">Nucleolar protein</fullName>
    </recommendedName>
</protein>
<evidence type="ECO:0000313" key="8">
    <source>
        <dbReference type="EMBL" id="EFQ87449.1"/>
    </source>
</evidence>
<dbReference type="eggNOG" id="KOG2147">
    <property type="taxonomic scope" value="Eukaryota"/>
</dbReference>
<evidence type="ECO:0000313" key="9">
    <source>
        <dbReference type="Proteomes" id="UP000001067"/>
    </source>
</evidence>
<keyword evidence="3" id="KW-0690">Ribosome biogenesis</keyword>
<dbReference type="GO" id="GO:0030490">
    <property type="term" value="P:maturation of SSU-rRNA"/>
    <property type="evidence" value="ECO:0007669"/>
    <property type="project" value="TreeGrafter"/>
</dbReference>
<comment type="subcellular location">
    <subcellularLocation>
        <location evidence="1">Nucleus</location>
        <location evidence="1">Nucleolus</location>
    </subcellularLocation>
</comment>
<keyword evidence="9" id="KW-1185">Reference proteome</keyword>
<accession>E3S3J8</accession>
<dbReference type="PANTHER" id="PTHR23183:SF0">
    <property type="entry name" value="NUCLEOLAR PROTEIN 14"/>
    <property type="match status" value="1"/>
</dbReference>
<dbReference type="EMBL" id="GL537001">
    <property type="protein sequence ID" value="EFQ87449.1"/>
    <property type="molecule type" value="Genomic_DNA"/>
</dbReference>
<gene>
    <name evidence="8" type="ORF">PTT_17051</name>
</gene>
<feature type="compositionally biased region" description="Basic and acidic residues" evidence="7">
    <location>
        <begin position="354"/>
        <end position="391"/>
    </location>
</feature>
<sequence>MYGSFDFSRNNFLATDIRRRPTHNAAPHIEASRDFFLSAMPPSQLKRLKASLREQGITGPQQSKKQKKSQSKNADHHARKASALQSIRESFNPFEFKHLARPHKHEYVSAQAENAPKKILGRPGVTKSQGEEARRKSLLPEMHRKNKVGGILDRRIGEADPTMSVEDRMMARFEQEQSRKRSGNVFDLEDDADEVELTHGGQSLRFDDEIGEEDYDAASVAGSSDDEDGFMKKKRRIDEVDGEAPAAEEQPERKKSKQEVMNEVIAKSKQFKYERQAQKEDDDEMRDALDKDLGDVLAALRGHINKKPEPEAPKEAQRNDFGMNADRAALLAGTTQQDKDREYDSRVRQLLLDQRAKPTERTKTEEEKAREEADRLKELEQKRMKRMRGESVSDDDEPQKKGKEADDEDEDDMDSLPDDAAEFGLKAPGQLRPEGVEDEDDFIMDDDLVATDSEAEMSGDESEAGSAIDDTMAMDEEDADFLKDVMPERKEQPKAVNGVLTLGAETTSKLAFTYECPRSHEELLKVFKNVAPNDTSTVIQRIRALYHAGLRADNKNKLADFACALIDHVSYLSNQTPAASLAVIEAIIRHIHSMARSYPVQIATKFREHLKNLQVSNNPTPGDLALLSAIGSIFPTSDHFHQVVTPAITLMARWMGLTSPASTQGIATGAFIGALCLQYQRLSKRYIPEFIRYTTLCLLSPHATSPLLTAHAKNILTAASTWEASPSFIEIFTPLLAPLKRAKQTAMAQNLAARLNLSRSRRRPLLLHTHRALPIKTSIPKFEESFDPNRHYDPDKERAEAKRLQKDYKRERKGAMRELRKDAHFIARESLREKKERDRAYETKYKRLVAEIQGEEGRERNGYEREKKARKAGR</sequence>
<evidence type="ECO:0000256" key="2">
    <source>
        <dbReference type="ARBA" id="ARBA00007466"/>
    </source>
</evidence>
<dbReference type="GO" id="GO:0032040">
    <property type="term" value="C:small-subunit processome"/>
    <property type="evidence" value="ECO:0007669"/>
    <property type="project" value="InterPro"/>
</dbReference>
<feature type="region of interest" description="Disordered" evidence="7">
    <location>
        <begin position="784"/>
        <end position="803"/>
    </location>
</feature>
<evidence type="ECO:0000256" key="3">
    <source>
        <dbReference type="ARBA" id="ARBA00022517"/>
    </source>
</evidence>
<dbReference type="GO" id="GO:0030692">
    <property type="term" value="C:Noc4p-Nop14p complex"/>
    <property type="evidence" value="ECO:0007669"/>
    <property type="project" value="TreeGrafter"/>
</dbReference>
<name>E3S3J8_PYRTT</name>
<evidence type="ECO:0008006" key="10">
    <source>
        <dbReference type="Google" id="ProtNLM"/>
    </source>
</evidence>
<comment type="similarity">
    <text evidence="2">Belongs to the NOP14 family.</text>
</comment>
<evidence type="ECO:0000256" key="6">
    <source>
        <dbReference type="ARBA" id="ARBA00024695"/>
    </source>
</evidence>
<evidence type="ECO:0000256" key="4">
    <source>
        <dbReference type="ARBA" id="ARBA00022552"/>
    </source>
</evidence>
<feature type="region of interest" description="Disordered" evidence="7">
    <location>
        <begin position="56"/>
        <end position="83"/>
    </location>
</feature>